<evidence type="ECO:0000313" key="7">
    <source>
        <dbReference type="Proteomes" id="UP000309594"/>
    </source>
</evidence>
<evidence type="ECO:0000313" key="4">
    <source>
        <dbReference type="EMBL" id="TCC86745.1"/>
    </source>
</evidence>
<accession>A0A4R0MJH3</accession>
<protein>
    <submittedName>
        <fullName evidence="4">DUF3857 domain-containing protein</fullName>
    </submittedName>
</protein>
<accession>A0A4V5PDU3</accession>
<organism evidence="4 6">
    <name type="scientific">Pedobacter hiemivivus</name>
    <dbReference type="NCBI Taxonomy" id="2530454"/>
    <lineage>
        <taxon>Bacteria</taxon>
        <taxon>Pseudomonadati</taxon>
        <taxon>Bacteroidota</taxon>
        <taxon>Sphingobacteriia</taxon>
        <taxon>Sphingobacteriales</taxon>
        <taxon>Sphingobacteriaceae</taxon>
        <taxon>Pedobacter</taxon>
    </lineage>
</organism>
<dbReference type="Pfam" id="PF12970">
    <property type="entry name" value="DUF3858"/>
    <property type="match status" value="1"/>
</dbReference>
<dbReference type="InterPro" id="IPR024544">
    <property type="entry name" value="DUF3858"/>
</dbReference>
<dbReference type="Proteomes" id="UP000309594">
    <property type="component" value="Unassembled WGS sequence"/>
</dbReference>
<dbReference type="Gene3D" id="2.60.40.3140">
    <property type="match status" value="1"/>
</dbReference>
<evidence type="ECO:0000313" key="5">
    <source>
        <dbReference type="EMBL" id="TKC62276.1"/>
    </source>
</evidence>
<keyword evidence="1" id="KW-0732">Signal</keyword>
<comment type="caution">
    <text evidence="4">The sequence shown here is derived from an EMBL/GenBank/DDBJ whole genome shotgun (WGS) entry which is preliminary data.</text>
</comment>
<dbReference type="InterPro" id="IPR024618">
    <property type="entry name" value="DUF3857"/>
</dbReference>
<evidence type="ECO:0000259" key="3">
    <source>
        <dbReference type="Pfam" id="PF12970"/>
    </source>
</evidence>
<evidence type="ECO:0000259" key="2">
    <source>
        <dbReference type="Pfam" id="PF12969"/>
    </source>
</evidence>
<evidence type="ECO:0000256" key="1">
    <source>
        <dbReference type="SAM" id="SignalP"/>
    </source>
</evidence>
<feature type="chain" id="PRO_5040597709" evidence="1">
    <location>
        <begin position="21"/>
        <end position="666"/>
    </location>
</feature>
<sequence>MNKRTALMLCLLVIGTFSFAQEKPTKPKTFKYGKISLEEFDTKVSGVDSAASAIALFDVGKGYFELSPKTGDFVYVFERHTRYKIINKTGYDYANLELQFYKQNTDETKLDYMEAATYNLEGGKIVPSKLSKDAKFSEKQDKNYTLKKFALPNVKEGSIVEYKYRISSDFIFTLRSWYFQRAIPTLYSEYDITIPEYYKYKVNAAGYVYLNPTRDITNQSFFINGQAINLQSVHLHYQAENIPGLKQENYITTMEDYVSKVGFELSSITIPGQVYREFTSSWPKIVKGLKDEENFGSFINKRGHSKTILKDILKGETKPDTVMQLIFDYVKNNIKWNDDYNMYTSETNPKTIFEKKTGNTADINLCLLNLLTEANITASPVLLSTRGNGAHPGMPMLTEFNNVIIQAEIGDKMILLDATDKDHTTDLIAYNNLNHQGLKVNLKDENATWISTEENRLSKRNINLMLTLSKENKLSGKLYLASTHYEALNRRDKYRSATNETDFLKSYKTDKPGLGIQNYKVQDLDNLNAPLIETMDVMLEDNVEEAGNLAYFTPLLFERTKENPFKLEERKFPVDFAFPTEENYRITVDFPKGYQLDKTPKNEKIIVPNDVASFTFIFAAEENKIMITSKISIKKATFSPEEYYDLKELFKNIVRKQAEQIVFKKS</sequence>
<dbReference type="Proteomes" id="UP000291117">
    <property type="component" value="Unassembled WGS sequence"/>
</dbReference>
<reference evidence="4 6" key="1">
    <citation type="submission" date="2019-02" db="EMBL/GenBank/DDBJ databases">
        <title>Pedobacter sp. RP-3-8 sp. nov., isolated from Arctic soil.</title>
        <authorList>
            <person name="Dahal R.H."/>
        </authorList>
    </citation>
    <scope>NUCLEOTIDE SEQUENCE [LARGE SCALE GENOMIC DNA]</scope>
    <source>
        <strain evidence="4 6">RP-3-8</strain>
    </source>
</reference>
<gene>
    <name evidence="4" type="ORF">EZ444_23440</name>
    <name evidence="5" type="ORF">FBD94_08620</name>
</gene>
<keyword evidence="6" id="KW-1185">Reference proteome</keyword>
<dbReference type="Gene3D" id="2.60.120.1130">
    <property type="match status" value="1"/>
</dbReference>
<feature type="domain" description="DUF3858" evidence="3">
    <location>
        <begin position="578"/>
        <end position="663"/>
    </location>
</feature>
<proteinExistence type="predicted"/>
<feature type="signal peptide" evidence="1">
    <location>
        <begin position="1"/>
        <end position="20"/>
    </location>
</feature>
<dbReference type="EMBL" id="SJSM01000025">
    <property type="protein sequence ID" value="TCC86745.1"/>
    <property type="molecule type" value="Genomic_DNA"/>
</dbReference>
<feature type="domain" description="DUF3857" evidence="2">
    <location>
        <begin position="76"/>
        <end position="208"/>
    </location>
</feature>
<dbReference type="OrthoDB" id="98874at2"/>
<dbReference type="RefSeq" id="WP_131611937.1">
    <property type="nucleotide sequence ID" value="NZ_SJSM01000025.1"/>
</dbReference>
<reference evidence="5 7" key="2">
    <citation type="submission" date="2019-04" db="EMBL/GenBank/DDBJ databases">
        <title>Pedobacter sp. RP-1-16 sp. nov., isolated from Arctic soil.</title>
        <authorList>
            <person name="Dahal R.H."/>
            <person name="Kim D.-U."/>
        </authorList>
    </citation>
    <scope>NUCLEOTIDE SEQUENCE [LARGE SCALE GENOMIC DNA]</scope>
    <source>
        <strain evidence="5 7">RP-1-16</strain>
    </source>
</reference>
<evidence type="ECO:0000313" key="6">
    <source>
        <dbReference type="Proteomes" id="UP000291117"/>
    </source>
</evidence>
<dbReference type="Pfam" id="PF12969">
    <property type="entry name" value="DUF3857"/>
    <property type="match status" value="1"/>
</dbReference>
<name>A0A4R0MJH3_9SPHI</name>
<dbReference type="AlphaFoldDB" id="A0A4R0MJH3"/>
<dbReference type="Gene3D" id="3.10.620.30">
    <property type="match status" value="1"/>
</dbReference>
<dbReference type="EMBL" id="SWDX01000003">
    <property type="protein sequence ID" value="TKC62276.1"/>
    <property type="molecule type" value="Genomic_DNA"/>
</dbReference>